<dbReference type="GeneID" id="78176458"/>
<evidence type="ECO:0000256" key="2">
    <source>
        <dbReference type="ARBA" id="ARBA00023015"/>
    </source>
</evidence>
<dbReference type="Pfam" id="PF22381">
    <property type="entry name" value="Staph_reg_Sar_Rot"/>
    <property type="match status" value="1"/>
</dbReference>
<keyword evidence="10" id="KW-1185">Reference proteome</keyword>
<protein>
    <recommendedName>
        <fullName evidence="6">HTH-type transcriptional regulator SarZ</fullName>
    </recommendedName>
    <alternativeName>
        <fullName evidence="7">Staphylococcal accessory regulator Z</fullName>
    </alternativeName>
</protein>
<dbReference type="SUPFAM" id="SSF46785">
    <property type="entry name" value="Winged helix' DNA-binding domain"/>
    <property type="match status" value="1"/>
</dbReference>
<gene>
    <name evidence="9" type="ORF">SAMN02745138_01148</name>
</gene>
<name>A0A1M6PQU2_9FIRM</name>
<feature type="domain" description="HTH marR-type" evidence="8">
    <location>
        <begin position="1"/>
        <end position="135"/>
    </location>
</feature>
<dbReference type="GO" id="GO:0003700">
    <property type="term" value="F:DNA-binding transcription factor activity"/>
    <property type="evidence" value="ECO:0007669"/>
    <property type="project" value="InterPro"/>
</dbReference>
<evidence type="ECO:0000313" key="9">
    <source>
        <dbReference type="EMBL" id="SHK10228.1"/>
    </source>
</evidence>
<dbReference type="PROSITE" id="PS50995">
    <property type="entry name" value="HTH_MARR_2"/>
    <property type="match status" value="1"/>
</dbReference>
<dbReference type="RefSeq" id="WP_242949213.1">
    <property type="nucleotide sequence ID" value="NZ_FRAH01000015.1"/>
</dbReference>
<dbReference type="InterPro" id="IPR055166">
    <property type="entry name" value="Transc_reg_Sar_Rot_HTH"/>
</dbReference>
<evidence type="ECO:0000256" key="4">
    <source>
        <dbReference type="ARBA" id="ARBA00023163"/>
    </source>
</evidence>
<reference evidence="9 10" key="1">
    <citation type="submission" date="2016-11" db="EMBL/GenBank/DDBJ databases">
        <authorList>
            <person name="Jaros S."/>
            <person name="Januszkiewicz K."/>
            <person name="Wedrychowicz H."/>
        </authorList>
    </citation>
    <scope>NUCLEOTIDE SEQUENCE [LARGE SCALE GENOMIC DNA]</scope>
    <source>
        <strain evidence="9 10">DSM 14214</strain>
    </source>
</reference>
<dbReference type="EMBL" id="FRAH01000015">
    <property type="protein sequence ID" value="SHK10228.1"/>
    <property type="molecule type" value="Genomic_DNA"/>
</dbReference>
<proteinExistence type="inferred from homology"/>
<comment type="subcellular location">
    <subcellularLocation>
        <location evidence="1">Cytoplasm</location>
    </subcellularLocation>
</comment>
<sequence length="143" mass="17088">MEMDWMDMVYYQKQVQKLTRLLLPAKQTNLTVSECELLAWLYQEPEQNTPVLLSQRSGMKKEAVSRCLKSLLEKNCIRKEKQPHDERSYKIYLTDTGVEELQKGYKIILQPFYDLWRSTGEDFEAFLQYTDKIVSHIKKEEQE</sequence>
<evidence type="ECO:0000256" key="3">
    <source>
        <dbReference type="ARBA" id="ARBA00023125"/>
    </source>
</evidence>
<dbReference type="GO" id="GO:0003677">
    <property type="term" value="F:DNA binding"/>
    <property type="evidence" value="ECO:0007669"/>
    <property type="project" value="UniProtKB-KW"/>
</dbReference>
<dbReference type="PANTHER" id="PTHR42756">
    <property type="entry name" value="TRANSCRIPTIONAL REGULATOR, MARR"/>
    <property type="match status" value="1"/>
</dbReference>
<accession>A0A1M6PQU2</accession>
<evidence type="ECO:0000259" key="8">
    <source>
        <dbReference type="PROSITE" id="PS50995"/>
    </source>
</evidence>
<evidence type="ECO:0000256" key="5">
    <source>
        <dbReference type="ARBA" id="ARBA00046337"/>
    </source>
</evidence>
<keyword evidence="3" id="KW-0238">DNA-binding</keyword>
<dbReference type="Gene3D" id="1.10.10.10">
    <property type="entry name" value="Winged helix-like DNA-binding domain superfamily/Winged helix DNA-binding domain"/>
    <property type="match status" value="1"/>
</dbReference>
<dbReference type="InterPro" id="IPR000835">
    <property type="entry name" value="HTH_MarR-typ"/>
</dbReference>
<dbReference type="SMART" id="SM00347">
    <property type="entry name" value="HTH_MARR"/>
    <property type="match status" value="1"/>
</dbReference>
<evidence type="ECO:0000313" key="10">
    <source>
        <dbReference type="Proteomes" id="UP000183975"/>
    </source>
</evidence>
<evidence type="ECO:0000256" key="7">
    <source>
        <dbReference type="ARBA" id="ARBA00047207"/>
    </source>
</evidence>
<organism evidence="9 10">
    <name type="scientific">Anaerotignum lactatifermentans DSM 14214</name>
    <dbReference type="NCBI Taxonomy" id="1121323"/>
    <lineage>
        <taxon>Bacteria</taxon>
        <taxon>Bacillati</taxon>
        <taxon>Bacillota</taxon>
        <taxon>Clostridia</taxon>
        <taxon>Lachnospirales</taxon>
        <taxon>Anaerotignaceae</taxon>
        <taxon>Anaerotignum</taxon>
    </lineage>
</organism>
<dbReference type="AlphaFoldDB" id="A0A1M6PQU2"/>
<evidence type="ECO:0000256" key="6">
    <source>
        <dbReference type="ARBA" id="ARBA00047188"/>
    </source>
</evidence>
<keyword evidence="2" id="KW-0805">Transcription regulation</keyword>
<dbReference type="InterPro" id="IPR036388">
    <property type="entry name" value="WH-like_DNA-bd_sf"/>
</dbReference>
<keyword evidence="4" id="KW-0804">Transcription</keyword>
<dbReference type="InterPro" id="IPR036390">
    <property type="entry name" value="WH_DNA-bd_sf"/>
</dbReference>
<evidence type="ECO:0000256" key="1">
    <source>
        <dbReference type="ARBA" id="ARBA00004496"/>
    </source>
</evidence>
<comment type="similarity">
    <text evidence="5">Belongs to the SarZ family.</text>
</comment>
<dbReference type="PANTHER" id="PTHR42756:SF1">
    <property type="entry name" value="TRANSCRIPTIONAL REPRESSOR OF EMRAB OPERON"/>
    <property type="match status" value="1"/>
</dbReference>
<dbReference type="Proteomes" id="UP000183975">
    <property type="component" value="Unassembled WGS sequence"/>
</dbReference>